<feature type="domain" description="Serpin" evidence="3">
    <location>
        <begin position="14"/>
        <end position="344"/>
    </location>
</feature>
<keyword evidence="5" id="KW-1185">Reference proteome</keyword>
<dbReference type="SUPFAM" id="SSF56574">
    <property type="entry name" value="Serpins"/>
    <property type="match status" value="1"/>
</dbReference>
<dbReference type="InterPro" id="IPR023796">
    <property type="entry name" value="Serpin_dom"/>
</dbReference>
<dbReference type="Gene3D" id="2.30.39.10">
    <property type="entry name" value="Alpha-1-antitrypsin, domain 1"/>
    <property type="match status" value="1"/>
</dbReference>
<proteinExistence type="inferred from homology"/>
<gene>
    <name evidence="4" type="ORF">POM88_005589</name>
</gene>
<evidence type="ECO:0000313" key="5">
    <source>
        <dbReference type="Proteomes" id="UP001237642"/>
    </source>
</evidence>
<dbReference type="InterPro" id="IPR023795">
    <property type="entry name" value="Serpin_CS"/>
</dbReference>
<organism evidence="4 5">
    <name type="scientific">Heracleum sosnowskyi</name>
    <dbReference type="NCBI Taxonomy" id="360622"/>
    <lineage>
        <taxon>Eukaryota</taxon>
        <taxon>Viridiplantae</taxon>
        <taxon>Streptophyta</taxon>
        <taxon>Embryophyta</taxon>
        <taxon>Tracheophyta</taxon>
        <taxon>Spermatophyta</taxon>
        <taxon>Magnoliopsida</taxon>
        <taxon>eudicotyledons</taxon>
        <taxon>Gunneridae</taxon>
        <taxon>Pentapetalae</taxon>
        <taxon>asterids</taxon>
        <taxon>campanulids</taxon>
        <taxon>Apiales</taxon>
        <taxon>Apiaceae</taxon>
        <taxon>Apioideae</taxon>
        <taxon>apioid superclade</taxon>
        <taxon>Tordylieae</taxon>
        <taxon>Tordyliinae</taxon>
        <taxon>Heracleum</taxon>
    </lineage>
</organism>
<dbReference type="Gene3D" id="3.30.497.10">
    <property type="entry name" value="Antithrombin, subunit I, domain 2"/>
    <property type="match status" value="1"/>
</dbReference>
<dbReference type="SMART" id="SM00093">
    <property type="entry name" value="SERPIN"/>
    <property type="match status" value="1"/>
</dbReference>
<dbReference type="AlphaFoldDB" id="A0AAD8J3R8"/>
<dbReference type="Proteomes" id="UP001237642">
    <property type="component" value="Unassembled WGS sequence"/>
</dbReference>
<dbReference type="GO" id="GO:0004867">
    <property type="term" value="F:serine-type endopeptidase inhibitor activity"/>
    <property type="evidence" value="ECO:0007669"/>
    <property type="project" value="InterPro"/>
</dbReference>
<reference evidence="4" key="2">
    <citation type="submission" date="2023-05" db="EMBL/GenBank/DDBJ databases">
        <authorList>
            <person name="Schelkunov M.I."/>
        </authorList>
    </citation>
    <scope>NUCLEOTIDE SEQUENCE</scope>
    <source>
        <strain evidence="4">Hsosn_3</strain>
        <tissue evidence="4">Leaf</tissue>
    </source>
</reference>
<evidence type="ECO:0000313" key="4">
    <source>
        <dbReference type="EMBL" id="KAK1395726.1"/>
    </source>
</evidence>
<evidence type="ECO:0000259" key="3">
    <source>
        <dbReference type="SMART" id="SM00093"/>
    </source>
</evidence>
<name>A0AAD8J3R8_9APIA</name>
<dbReference type="PANTHER" id="PTHR11461:SF211">
    <property type="entry name" value="GH10112P-RELATED"/>
    <property type="match status" value="1"/>
</dbReference>
<dbReference type="InterPro" id="IPR042178">
    <property type="entry name" value="Serpin_sf_1"/>
</dbReference>
<comment type="similarity">
    <text evidence="1 2">Belongs to the serpin family.</text>
</comment>
<protein>
    <submittedName>
        <fullName evidence="4">Serpin-ZX</fullName>
    </submittedName>
</protein>
<evidence type="ECO:0000256" key="1">
    <source>
        <dbReference type="ARBA" id="ARBA00009500"/>
    </source>
</evidence>
<dbReference type="InterPro" id="IPR036186">
    <property type="entry name" value="Serpin_sf"/>
</dbReference>
<dbReference type="EMBL" id="JAUIZM010000002">
    <property type="protein sequence ID" value="KAK1395726.1"/>
    <property type="molecule type" value="Genomic_DNA"/>
</dbReference>
<evidence type="ECO:0000256" key="2">
    <source>
        <dbReference type="RuleBase" id="RU000411"/>
    </source>
</evidence>
<sequence>MFLEPCFKALDDLIKIYSHLVHLVFADDSTNGGPRLSFVNGVWIDHALSFKPSFEEVVDTLYKAACHQVDFQNKPREVRKSANSWVKNKTSGLIKNILPPNSVRKTTKLIFANALYFKGKWKSEFSTSETKRLDFHLLNRSSVRVPFMTSEKRQFISTFDGFKVLKLPYKQRWKGKRGRYQDTKEKCSYSLCIFLPDAKDGLPALMEKAMTKSKFLNRHIPEQSVMVGEFWIPKFKFEYKIEASEALKSLGLVLPFDPESVGLKEIVDLSPLYAEKIFHKSCIEVDEEGTEAAAAGLSCGAVPLCHRMPKPEVKIDFVADHPFLFFIRENITGIVLFAGQVLDPSKT</sequence>
<accession>A0AAD8J3R8</accession>
<dbReference type="InterPro" id="IPR000215">
    <property type="entry name" value="Serpin_fam"/>
</dbReference>
<dbReference type="PANTHER" id="PTHR11461">
    <property type="entry name" value="SERINE PROTEASE INHIBITOR, SERPIN"/>
    <property type="match status" value="1"/>
</dbReference>
<dbReference type="PROSITE" id="PS00284">
    <property type="entry name" value="SERPIN"/>
    <property type="match status" value="1"/>
</dbReference>
<dbReference type="CDD" id="cd02043">
    <property type="entry name" value="serpinP_plants"/>
    <property type="match status" value="1"/>
</dbReference>
<comment type="caution">
    <text evidence="4">The sequence shown here is derived from an EMBL/GenBank/DDBJ whole genome shotgun (WGS) entry which is preliminary data.</text>
</comment>
<dbReference type="InterPro" id="IPR042185">
    <property type="entry name" value="Serpin_sf_2"/>
</dbReference>
<reference evidence="4" key="1">
    <citation type="submission" date="2023-02" db="EMBL/GenBank/DDBJ databases">
        <title>Genome of toxic invasive species Heracleum sosnowskyi carries increased number of genes despite the absence of recent whole-genome duplications.</title>
        <authorList>
            <person name="Schelkunov M."/>
            <person name="Shtratnikova V."/>
            <person name="Makarenko M."/>
            <person name="Klepikova A."/>
            <person name="Omelchenko D."/>
            <person name="Novikova G."/>
            <person name="Obukhova E."/>
            <person name="Bogdanov V."/>
            <person name="Penin A."/>
            <person name="Logacheva M."/>
        </authorList>
    </citation>
    <scope>NUCLEOTIDE SEQUENCE</scope>
    <source>
        <strain evidence="4">Hsosn_3</strain>
        <tissue evidence="4">Leaf</tissue>
    </source>
</reference>
<dbReference type="GO" id="GO:0005615">
    <property type="term" value="C:extracellular space"/>
    <property type="evidence" value="ECO:0007669"/>
    <property type="project" value="InterPro"/>
</dbReference>
<dbReference type="Pfam" id="PF00079">
    <property type="entry name" value="Serpin"/>
    <property type="match status" value="1"/>
</dbReference>